<protein>
    <submittedName>
        <fullName evidence="7">Response regulator of zinc sigma-54-dependent two-component system</fullName>
    </submittedName>
</protein>
<dbReference type="InterPro" id="IPR027417">
    <property type="entry name" value="P-loop_NTPase"/>
</dbReference>
<dbReference type="InterPro" id="IPR025943">
    <property type="entry name" value="Sigma_54_int_dom_ATP-bd_2"/>
</dbReference>
<dbReference type="InterPro" id="IPR001789">
    <property type="entry name" value="Sig_transdc_resp-reg_receiver"/>
</dbReference>
<reference evidence="7" key="1">
    <citation type="submission" date="2018-06" db="EMBL/GenBank/DDBJ databases">
        <authorList>
            <person name="Zhirakovskaya E."/>
        </authorList>
    </citation>
    <scope>NUCLEOTIDE SEQUENCE</scope>
</reference>
<dbReference type="Pfam" id="PF25601">
    <property type="entry name" value="AAA_lid_14"/>
    <property type="match status" value="1"/>
</dbReference>
<evidence type="ECO:0000256" key="2">
    <source>
        <dbReference type="ARBA" id="ARBA00022840"/>
    </source>
</evidence>
<dbReference type="Gene3D" id="3.40.50.2300">
    <property type="match status" value="1"/>
</dbReference>
<gene>
    <name evidence="7" type="ORF">MNBD_GAMMA14-721</name>
</gene>
<evidence type="ECO:0000256" key="3">
    <source>
        <dbReference type="ARBA" id="ARBA00023015"/>
    </source>
</evidence>
<dbReference type="Gene3D" id="3.40.50.300">
    <property type="entry name" value="P-loop containing nucleotide triphosphate hydrolases"/>
    <property type="match status" value="1"/>
</dbReference>
<dbReference type="Gene3D" id="1.10.10.60">
    <property type="entry name" value="Homeodomain-like"/>
    <property type="match status" value="1"/>
</dbReference>
<dbReference type="SUPFAM" id="SSF52540">
    <property type="entry name" value="P-loop containing nucleoside triphosphate hydrolases"/>
    <property type="match status" value="1"/>
</dbReference>
<dbReference type="PROSITE" id="PS50110">
    <property type="entry name" value="RESPONSE_REGULATORY"/>
    <property type="match status" value="1"/>
</dbReference>
<evidence type="ECO:0000313" key="7">
    <source>
        <dbReference type="EMBL" id="VAW83098.1"/>
    </source>
</evidence>
<name>A0A3B0YQF0_9ZZZZ</name>
<dbReference type="Pfam" id="PF00072">
    <property type="entry name" value="Response_reg"/>
    <property type="match status" value="1"/>
</dbReference>
<dbReference type="InterPro" id="IPR009057">
    <property type="entry name" value="Homeodomain-like_sf"/>
</dbReference>
<dbReference type="InterPro" id="IPR011006">
    <property type="entry name" value="CheY-like_superfamily"/>
</dbReference>
<dbReference type="InterPro" id="IPR003593">
    <property type="entry name" value="AAA+_ATPase"/>
</dbReference>
<feature type="domain" description="Sigma-54 factor interaction" evidence="5">
    <location>
        <begin position="159"/>
        <end position="388"/>
    </location>
</feature>
<dbReference type="PROSITE" id="PS50045">
    <property type="entry name" value="SIGMA54_INTERACT_4"/>
    <property type="match status" value="1"/>
</dbReference>
<evidence type="ECO:0000256" key="4">
    <source>
        <dbReference type="ARBA" id="ARBA00023163"/>
    </source>
</evidence>
<proteinExistence type="predicted"/>
<feature type="domain" description="Response regulatory" evidence="6">
    <location>
        <begin position="20"/>
        <end position="134"/>
    </location>
</feature>
<dbReference type="CDD" id="cd00009">
    <property type="entry name" value="AAA"/>
    <property type="match status" value="1"/>
</dbReference>
<keyword evidence="1" id="KW-0547">Nucleotide-binding</keyword>
<dbReference type="PROSITE" id="PS00676">
    <property type="entry name" value="SIGMA54_INTERACT_2"/>
    <property type="match status" value="1"/>
</dbReference>
<dbReference type="PANTHER" id="PTHR32071">
    <property type="entry name" value="TRANSCRIPTIONAL REGULATORY PROTEIN"/>
    <property type="match status" value="1"/>
</dbReference>
<dbReference type="SUPFAM" id="SSF46689">
    <property type="entry name" value="Homeodomain-like"/>
    <property type="match status" value="1"/>
</dbReference>
<organism evidence="7">
    <name type="scientific">hydrothermal vent metagenome</name>
    <dbReference type="NCBI Taxonomy" id="652676"/>
    <lineage>
        <taxon>unclassified sequences</taxon>
        <taxon>metagenomes</taxon>
        <taxon>ecological metagenomes</taxon>
    </lineage>
</organism>
<keyword evidence="4" id="KW-0804">Transcription</keyword>
<dbReference type="GO" id="GO:0043565">
    <property type="term" value="F:sequence-specific DNA binding"/>
    <property type="evidence" value="ECO:0007669"/>
    <property type="project" value="InterPro"/>
</dbReference>
<keyword evidence="2" id="KW-0067">ATP-binding</keyword>
<dbReference type="GO" id="GO:0005524">
    <property type="term" value="F:ATP binding"/>
    <property type="evidence" value="ECO:0007669"/>
    <property type="project" value="UniProtKB-KW"/>
</dbReference>
<dbReference type="FunFam" id="3.40.50.300:FF:000006">
    <property type="entry name" value="DNA-binding transcriptional regulator NtrC"/>
    <property type="match status" value="1"/>
</dbReference>
<sequence length="467" mass="53022">MSMMAIKKENIAPPPDDRPIALICEDDVTMRKLVGRVVANLDVEVVLAESSQHALDYLENNEVALLVTDLRMPRIDGLTLLKFARAHNLSTQVTMITGYATVESAVEALKCGAFDYIRKPFDNDELLCIVKRALEHYNLKRENRELRKQNQRYRENEDFIGRSPAIMRMRKLLDAASNYDCTVLITGRSGCGKELVAKQIYRQSARSEKPFVAINCAAIPENIIESELFGYVKGAFTGADRTKPGLFEAADGGTLFLDEINNASLSMQAKLLRVLQDGTFYRMGETTPRSVDVRILAASNQKMHELIENGKFREDLYYRLKVIELHIPPLSERRDDIPLLVNCLVSRIAARLDKPIKGISTRVLSALMRHDWPGNVREIENILEHMIILTEGDMIDLDVLPAEISDAREHMGRALDYISPQSLEEIETYFIKKTLRETSGDRALTADILGIDKSTLWRKIKRYQHDE</sequence>
<dbReference type="GO" id="GO:0000160">
    <property type="term" value="P:phosphorelay signal transduction system"/>
    <property type="evidence" value="ECO:0007669"/>
    <property type="project" value="InterPro"/>
</dbReference>
<keyword evidence="3" id="KW-0805">Transcription regulation</keyword>
<dbReference type="Gene3D" id="1.10.8.60">
    <property type="match status" value="1"/>
</dbReference>
<dbReference type="InterPro" id="IPR058031">
    <property type="entry name" value="AAA_lid_NorR"/>
</dbReference>
<dbReference type="InterPro" id="IPR002078">
    <property type="entry name" value="Sigma_54_int"/>
</dbReference>
<dbReference type="SMART" id="SM00382">
    <property type="entry name" value="AAA"/>
    <property type="match status" value="1"/>
</dbReference>
<dbReference type="GO" id="GO:0006355">
    <property type="term" value="P:regulation of DNA-templated transcription"/>
    <property type="evidence" value="ECO:0007669"/>
    <property type="project" value="InterPro"/>
</dbReference>
<dbReference type="Pfam" id="PF02954">
    <property type="entry name" value="HTH_8"/>
    <property type="match status" value="1"/>
</dbReference>
<evidence type="ECO:0000256" key="1">
    <source>
        <dbReference type="ARBA" id="ARBA00022741"/>
    </source>
</evidence>
<accession>A0A3B0YQF0</accession>
<dbReference type="AlphaFoldDB" id="A0A3B0YQF0"/>
<dbReference type="SUPFAM" id="SSF52172">
    <property type="entry name" value="CheY-like"/>
    <property type="match status" value="1"/>
</dbReference>
<dbReference type="InterPro" id="IPR002197">
    <property type="entry name" value="HTH_Fis"/>
</dbReference>
<dbReference type="Pfam" id="PF00158">
    <property type="entry name" value="Sigma54_activat"/>
    <property type="match status" value="1"/>
</dbReference>
<dbReference type="PANTHER" id="PTHR32071:SF119">
    <property type="entry name" value="SIGMA L-DEPENDENT TRANSCRIPTIONAL REGULATOR YPLP-RELATED"/>
    <property type="match status" value="1"/>
</dbReference>
<dbReference type="EMBL" id="UOFM01000513">
    <property type="protein sequence ID" value="VAW83098.1"/>
    <property type="molecule type" value="Genomic_DNA"/>
</dbReference>
<evidence type="ECO:0000259" key="6">
    <source>
        <dbReference type="PROSITE" id="PS50110"/>
    </source>
</evidence>
<dbReference type="SMART" id="SM00448">
    <property type="entry name" value="REC"/>
    <property type="match status" value="1"/>
</dbReference>
<evidence type="ECO:0000259" key="5">
    <source>
        <dbReference type="PROSITE" id="PS50045"/>
    </source>
</evidence>